<name>A0ABP9N7T2_9PSEU</name>
<feature type="transmembrane region" description="Helical" evidence="6">
    <location>
        <begin position="94"/>
        <end position="113"/>
    </location>
</feature>
<evidence type="ECO:0000256" key="4">
    <source>
        <dbReference type="ARBA" id="ARBA00022989"/>
    </source>
</evidence>
<evidence type="ECO:0000256" key="5">
    <source>
        <dbReference type="ARBA" id="ARBA00023136"/>
    </source>
</evidence>
<feature type="transmembrane region" description="Helical" evidence="6">
    <location>
        <begin position="235"/>
        <end position="253"/>
    </location>
</feature>
<dbReference type="Pfam" id="PF01925">
    <property type="entry name" value="TauE"/>
    <property type="match status" value="1"/>
</dbReference>
<dbReference type="PANTHER" id="PTHR43701">
    <property type="entry name" value="MEMBRANE TRANSPORTER PROTEIN MJ0441-RELATED"/>
    <property type="match status" value="1"/>
</dbReference>
<evidence type="ECO:0000313" key="8">
    <source>
        <dbReference type="Proteomes" id="UP001500804"/>
    </source>
</evidence>
<dbReference type="InterPro" id="IPR051598">
    <property type="entry name" value="TSUP/Inactive_protease-like"/>
</dbReference>
<comment type="subcellular location">
    <subcellularLocation>
        <location evidence="6">Cell membrane</location>
        <topology evidence="6">Multi-pass membrane protein</topology>
    </subcellularLocation>
    <subcellularLocation>
        <location evidence="1">Membrane</location>
        <topology evidence="1">Multi-pass membrane protein</topology>
    </subcellularLocation>
</comment>
<dbReference type="Proteomes" id="UP001500804">
    <property type="component" value="Unassembled WGS sequence"/>
</dbReference>
<evidence type="ECO:0000256" key="2">
    <source>
        <dbReference type="ARBA" id="ARBA00009142"/>
    </source>
</evidence>
<dbReference type="RefSeq" id="WP_345602883.1">
    <property type="nucleotide sequence ID" value="NZ_BAABJO010000002.1"/>
</dbReference>
<sequence length="260" mass="25738">MLAGTGLGLVIGVLLGLLGGGGSILAVPALVYGAGVPLSAAVPMSLLVVAISSAAALLPRLRHGQVAWRIAGVFGAAGAGAAFAGAAVNRLLDPRVVLVGFAVIMAVAAVRMLREQTAEGGDCALPGGGVNWRGCLPKAIGSGLVVGFLTGLFGVGGGFLIIPALVLLLGLPMTVAVGTSLLVIVINSAAGFAAHAGDTTLDHRLTAAFTLAAIVGSVIAGRVATRLPADRLRRWFAYLVLAVAAFVTVQTLLNPAAVTG</sequence>
<accession>A0ABP9N7T2</accession>
<evidence type="ECO:0000256" key="1">
    <source>
        <dbReference type="ARBA" id="ARBA00004141"/>
    </source>
</evidence>
<dbReference type="InterPro" id="IPR002781">
    <property type="entry name" value="TM_pro_TauE-like"/>
</dbReference>
<evidence type="ECO:0000313" key="7">
    <source>
        <dbReference type="EMBL" id="GAA5111552.1"/>
    </source>
</evidence>
<keyword evidence="8" id="KW-1185">Reference proteome</keyword>
<dbReference type="EMBL" id="BAABJO010000002">
    <property type="protein sequence ID" value="GAA5111552.1"/>
    <property type="molecule type" value="Genomic_DNA"/>
</dbReference>
<proteinExistence type="inferred from homology"/>
<evidence type="ECO:0000256" key="3">
    <source>
        <dbReference type="ARBA" id="ARBA00022692"/>
    </source>
</evidence>
<feature type="transmembrane region" description="Helical" evidence="6">
    <location>
        <begin position="36"/>
        <end position="58"/>
    </location>
</feature>
<protein>
    <recommendedName>
        <fullName evidence="6">Probable membrane transporter protein</fullName>
    </recommendedName>
</protein>
<reference evidence="8" key="1">
    <citation type="journal article" date="2019" name="Int. J. Syst. Evol. Microbiol.">
        <title>The Global Catalogue of Microorganisms (GCM) 10K type strain sequencing project: providing services to taxonomists for standard genome sequencing and annotation.</title>
        <authorList>
            <consortium name="The Broad Institute Genomics Platform"/>
            <consortium name="The Broad Institute Genome Sequencing Center for Infectious Disease"/>
            <person name="Wu L."/>
            <person name="Ma J."/>
        </authorList>
    </citation>
    <scope>NUCLEOTIDE SEQUENCE [LARGE SCALE GENOMIC DNA]</scope>
    <source>
        <strain evidence="8">JCM 18302</strain>
    </source>
</reference>
<feature type="transmembrane region" description="Helical" evidence="6">
    <location>
        <begin position="143"/>
        <end position="169"/>
    </location>
</feature>
<comment type="caution">
    <text evidence="7">The sequence shown here is derived from an EMBL/GenBank/DDBJ whole genome shotgun (WGS) entry which is preliminary data.</text>
</comment>
<dbReference type="PANTHER" id="PTHR43701:SF2">
    <property type="entry name" value="MEMBRANE TRANSPORTER PROTEIN YJNA-RELATED"/>
    <property type="match status" value="1"/>
</dbReference>
<keyword evidence="5 6" id="KW-0472">Membrane</keyword>
<comment type="similarity">
    <text evidence="2 6">Belongs to the 4-toluene sulfonate uptake permease (TSUP) (TC 2.A.102) family.</text>
</comment>
<evidence type="ECO:0000256" key="6">
    <source>
        <dbReference type="RuleBase" id="RU363041"/>
    </source>
</evidence>
<feature type="transmembrane region" description="Helical" evidence="6">
    <location>
        <begin position="175"/>
        <end position="193"/>
    </location>
</feature>
<gene>
    <name evidence="7" type="ORF">GCM10023320_04590</name>
</gene>
<keyword evidence="4 6" id="KW-1133">Transmembrane helix</keyword>
<feature type="transmembrane region" description="Helical" evidence="6">
    <location>
        <begin position="70"/>
        <end position="88"/>
    </location>
</feature>
<feature type="transmembrane region" description="Helical" evidence="6">
    <location>
        <begin position="205"/>
        <end position="223"/>
    </location>
</feature>
<keyword evidence="6" id="KW-1003">Cell membrane</keyword>
<keyword evidence="3 6" id="KW-0812">Transmembrane</keyword>
<organism evidence="7 8">
    <name type="scientific">Pseudonocardia adelaidensis</name>
    <dbReference type="NCBI Taxonomy" id="648754"/>
    <lineage>
        <taxon>Bacteria</taxon>
        <taxon>Bacillati</taxon>
        <taxon>Actinomycetota</taxon>
        <taxon>Actinomycetes</taxon>
        <taxon>Pseudonocardiales</taxon>
        <taxon>Pseudonocardiaceae</taxon>
        <taxon>Pseudonocardia</taxon>
    </lineage>
</organism>